<proteinExistence type="inferred from homology"/>
<keyword evidence="3 8" id="KW-0813">Transport</keyword>
<dbReference type="HOGENOM" id="CLU_016047_3_1_2"/>
<sequence>MSRITQLLGRVSLSSETGSKLLRFETLILFLFLYAPILVVILLSFSADSVPSFPISGLSIEWYLALIPIGETFDAQLIRAFLMSVQIGVIAAIGSAIIGTAAAIGMVRNEYARWLFDVDTLNTLFITPMMVPWVVTGIAVLSLYSLLNIAGSFISLILGHILITLPFMTVVVAGQLYGFDRSLEEAARNLGAGPLRTFYEVTLPIISPGVIAGMMFAFTISFDNFTQTFFWTSSTLNTLPVVIFSRINFSLTPVVNAMGTVIVGVSLTMAFLAERLSSRVITD</sequence>
<evidence type="ECO:0000256" key="4">
    <source>
        <dbReference type="ARBA" id="ARBA00022475"/>
    </source>
</evidence>
<dbReference type="InterPro" id="IPR051789">
    <property type="entry name" value="Bact_Polyamine_Transport"/>
</dbReference>
<feature type="transmembrane region" description="Helical" evidence="8">
    <location>
        <begin position="81"/>
        <end position="104"/>
    </location>
</feature>
<comment type="similarity">
    <text evidence="2">Belongs to the binding-protein-dependent transport system permease family. CysTW subfamily.</text>
</comment>
<feature type="transmembrane region" description="Helical" evidence="8">
    <location>
        <begin position="197"/>
        <end position="222"/>
    </location>
</feature>
<feature type="domain" description="ABC transmembrane type-1" evidence="9">
    <location>
        <begin position="81"/>
        <end position="273"/>
    </location>
</feature>
<evidence type="ECO:0000256" key="6">
    <source>
        <dbReference type="ARBA" id="ARBA00022989"/>
    </source>
</evidence>
<evidence type="ECO:0000256" key="8">
    <source>
        <dbReference type="RuleBase" id="RU363032"/>
    </source>
</evidence>
<dbReference type="InterPro" id="IPR000515">
    <property type="entry name" value="MetI-like"/>
</dbReference>
<accession>U1N2S3</accession>
<dbReference type="AlphaFoldDB" id="U1N2S3"/>
<organism evidence="10 11">
    <name type="scientific">Haloquadratum walsbyi J07HQW1</name>
    <dbReference type="NCBI Taxonomy" id="1238424"/>
    <lineage>
        <taxon>Archaea</taxon>
        <taxon>Methanobacteriati</taxon>
        <taxon>Methanobacteriota</taxon>
        <taxon>Stenosarchaea group</taxon>
        <taxon>Halobacteria</taxon>
        <taxon>Halobacteriales</taxon>
        <taxon>Haloferacaceae</taxon>
        <taxon>Haloquadratum</taxon>
    </lineage>
</organism>
<dbReference type="Pfam" id="PF00528">
    <property type="entry name" value="BPD_transp_1"/>
    <property type="match status" value="1"/>
</dbReference>
<gene>
    <name evidence="10" type="ORF">J07HQW1_00682</name>
</gene>
<dbReference type="InterPro" id="IPR035906">
    <property type="entry name" value="MetI-like_sf"/>
</dbReference>
<dbReference type="STRING" id="1238424.J07HQW1_00682"/>
<dbReference type="GO" id="GO:0005886">
    <property type="term" value="C:plasma membrane"/>
    <property type="evidence" value="ECO:0007669"/>
    <property type="project" value="UniProtKB-SubCell"/>
</dbReference>
<evidence type="ECO:0000313" key="10">
    <source>
        <dbReference type="EMBL" id="ERG90658.1"/>
    </source>
</evidence>
<dbReference type="EMBL" id="KE356560">
    <property type="protein sequence ID" value="ERG90658.1"/>
    <property type="molecule type" value="Genomic_DNA"/>
</dbReference>
<feature type="transmembrane region" description="Helical" evidence="8">
    <location>
        <begin position="124"/>
        <end position="146"/>
    </location>
</feature>
<keyword evidence="7 8" id="KW-0472">Membrane</keyword>
<comment type="subcellular location">
    <subcellularLocation>
        <location evidence="1 8">Cell membrane</location>
        <topology evidence="1 8">Multi-pass membrane protein</topology>
    </subcellularLocation>
</comment>
<protein>
    <submittedName>
        <fullName evidence="10">ABC-type spermidine/putrescine transport system, permease component II</fullName>
    </submittedName>
</protein>
<evidence type="ECO:0000313" key="11">
    <source>
        <dbReference type="Proteomes" id="UP000030649"/>
    </source>
</evidence>
<evidence type="ECO:0000256" key="5">
    <source>
        <dbReference type="ARBA" id="ARBA00022692"/>
    </source>
</evidence>
<evidence type="ECO:0000259" key="9">
    <source>
        <dbReference type="PROSITE" id="PS50928"/>
    </source>
</evidence>
<evidence type="ECO:0000256" key="1">
    <source>
        <dbReference type="ARBA" id="ARBA00004651"/>
    </source>
</evidence>
<reference evidence="10 11" key="1">
    <citation type="journal article" date="2013" name="PLoS ONE">
        <title>Assembly-driven community genomics of a hypersaline microbial ecosystem.</title>
        <authorList>
            <person name="Podell S."/>
            <person name="Ugalde J.A."/>
            <person name="Narasingarao P."/>
            <person name="Banfield J.F."/>
            <person name="Heidelberg K.B."/>
            <person name="Allen E.E."/>
        </authorList>
    </citation>
    <scope>NUCLEOTIDE SEQUENCE [LARGE SCALE GENOMIC DNA]</scope>
    <source>
        <strain evidence="11">J07HQW1</strain>
    </source>
</reference>
<dbReference type="SUPFAM" id="SSF161098">
    <property type="entry name" value="MetI-like"/>
    <property type="match status" value="1"/>
</dbReference>
<dbReference type="Gene3D" id="1.10.3720.10">
    <property type="entry name" value="MetI-like"/>
    <property type="match status" value="1"/>
</dbReference>
<evidence type="ECO:0000256" key="2">
    <source>
        <dbReference type="ARBA" id="ARBA00007069"/>
    </source>
</evidence>
<name>U1N2S3_9EURY</name>
<keyword evidence="5 8" id="KW-0812">Transmembrane</keyword>
<feature type="transmembrane region" description="Helical" evidence="8">
    <location>
        <begin position="253"/>
        <end position="273"/>
    </location>
</feature>
<feature type="transmembrane region" description="Helical" evidence="8">
    <location>
        <begin position="21"/>
        <end position="45"/>
    </location>
</feature>
<dbReference type="CDD" id="cd06261">
    <property type="entry name" value="TM_PBP2"/>
    <property type="match status" value="1"/>
</dbReference>
<keyword evidence="4" id="KW-1003">Cell membrane</keyword>
<feature type="transmembrane region" description="Helical" evidence="8">
    <location>
        <begin position="153"/>
        <end position="177"/>
    </location>
</feature>
<dbReference type="Proteomes" id="UP000030649">
    <property type="component" value="Unassembled WGS sequence"/>
</dbReference>
<dbReference type="GO" id="GO:0055085">
    <property type="term" value="P:transmembrane transport"/>
    <property type="evidence" value="ECO:0007669"/>
    <property type="project" value="InterPro"/>
</dbReference>
<dbReference type="PANTHER" id="PTHR43848:SF2">
    <property type="entry name" value="PUTRESCINE TRANSPORT SYSTEM PERMEASE PROTEIN POTI"/>
    <property type="match status" value="1"/>
</dbReference>
<evidence type="ECO:0000256" key="7">
    <source>
        <dbReference type="ARBA" id="ARBA00023136"/>
    </source>
</evidence>
<keyword evidence="6 8" id="KW-1133">Transmembrane helix</keyword>
<dbReference type="PANTHER" id="PTHR43848">
    <property type="entry name" value="PUTRESCINE TRANSPORT SYSTEM PERMEASE PROTEIN POTI"/>
    <property type="match status" value="1"/>
</dbReference>
<dbReference type="PROSITE" id="PS50928">
    <property type="entry name" value="ABC_TM1"/>
    <property type="match status" value="1"/>
</dbReference>
<evidence type="ECO:0000256" key="3">
    <source>
        <dbReference type="ARBA" id="ARBA00022448"/>
    </source>
</evidence>